<evidence type="ECO:0000313" key="3">
    <source>
        <dbReference type="Proteomes" id="UP001396334"/>
    </source>
</evidence>
<name>A0ABR2TKM4_9ROSI</name>
<proteinExistence type="predicted"/>
<evidence type="ECO:0000256" key="1">
    <source>
        <dbReference type="SAM" id="MobiDB-lite"/>
    </source>
</evidence>
<protein>
    <submittedName>
        <fullName evidence="2">Uncharacterized protein</fullName>
    </submittedName>
</protein>
<gene>
    <name evidence="2" type="ORF">V6N11_022916</name>
</gene>
<evidence type="ECO:0000313" key="2">
    <source>
        <dbReference type="EMBL" id="KAK9038023.1"/>
    </source>
</evidence>
<reference evidence="2 3" key="1">
    <citation type="journal article" date="2024" name="G3 (Bethesda)">
        <title>Genome assembly of Hibiscus sabdariffa L. provides insights into metabolisms of medicinal natural products.</title>
        <authorList>
            <person name="Kim T."/>
        </authorList>
    </citation>
    <scope>NUCLEOTIDE SEQUENCE [LARGE SCALE GENOMIC DNA]</scope>
    <source>
        <strain evidence="2">TK-2024</strain>
        <tissue evidence="2">Old leaves</tissue>
    </source>
</reference>
<keyword evidence="3" id="KW-1185">Reference proteome</keyword>
<organism evidence="2 3">
    <name type="scientific">Hibiscus sabdariffa</name>
    <name type="common">roselle</name>
    <dbReference type="NCBI Taxonomy" id="183260"/>
    <lineage>
        <taxon>Eukaryota</taxon>
        <taxon>Viridiplantae</taxon>
        <taxon>Streptophyta</taxon>
        <taxon>Embryophyta</taxon>
        <taxon>Tracheophyta</taxon>
        <taxon>Spermatophyta</taxon>
        <taxon>Magnoliopsida</taxon>
        <taxon>eudicotyledons</taxon>
        <taxon>Gunneridae</taxon>
        <taxon>Pentapetalae</taxon>
        <taxon>rosids</taxon>
        <taxon>malvids</taxon>
        <taxon>Malvales</taxon>
        <taxon>Malvaceae</taxon>
        <taxon>Malvoideae</taxon>
        <taxon>Hibiscus</taxon>
    </lineage>
</organism>
<comment type="caution">
    <text evidence="2">The sequence shown here is derived from an EMBL/GenBank/DDBJ whole genome shotgun (WGS) entry which is preliminary data.</text>
</comment>
<feature type="region of interest" description="Disordered" evidence="1">
    <location>
        <begin position="1"/>
        <end position="20"/>
    </location>
</feature>
<dbReference type="Proteomes" id="UP001396334">
    <property type="component" value="Unassembled WGS sequence"/>
</dbReference>
<dbReference type="EMBL" id="JBBPBN010000005">
    <property type="protein sequence ID" value="KAK9038023.1"/>
    <property type="molecule type" value="Genomic_DNA"/>
</dbReference>
<accession>A0ABR2TKM4</accession>
<sequence length="151" mass="15543">MNSEVFNDFEGGSRIGTPGVQRILSSTQPACVDGEPPLTTQQPVDSTVVQPSMVVAAAEPVVVSSSQLCASDLLENLDYSVDVQSSDVTPNMTFLNGQSENEAQGAGCAAAEENVTGFVDDTSSGLEHGQTEAVSVDARSVEGGIKGSSMD</sequence>